<dbReference type="EMBL" id="CP071090">
    <property type="protein sequence ID" value="QSQ24126.1"/>
    <property type="molecule type" value="Genomic_DNA"/>
</dbReference>
<name>A0ABX7P0C3_9BACT</name>
<feature type="compositionally biased region" description="Basic and acidic residues" evidence="1">
    <location>
        <begin position="72"/>
        <end position="92"/>
    </location>
</feature>
<evidence type="ECO:0000256" key="1">
    <source>
        <dbReference type="SAM" id="MobiDB-lite"/>
    </source>
</evidence>
<organism evidence="2 3">
    <name type="scientific">Pyxidicoccus parkwayensis</name>
    <dbReference type="NCBI Taxonomy" id="2813578"/>
    <lineage>
        <taxon>Bacteria</taxon>
        <taxon>Pseudomonadati</taxon>
        <taxon>Myxococcota</taxon>
        <taxon>Myxococcia</taxon>
        <taxon>Myxococcales</taxon>
        <taxon>Cystobacterineae</taxon>
        <taxon>Myxococcaceae</taxon>
        <taxon>Pyxidicoccus</taxon>
    </lineage>
</organism>
<feature type="region of interest" description="Disordered" evidence="1">
    <location>
        <begin position="271"/>
        <end position="290"/>
    </location>
</feature>
<dbReference type="RefSeq" id="WP_206725693.1">
    <property type="nucleotide sequence ID" value="NZ_CP071090.1"/>
</dbReference>
<feature type="region of interest" description="Disordered" evidence="1">
    <location>
        <begin position="183"/>
        <end position="226"/>
    </location>
</feature>
<feature type="compositionally biased region" description="Low complexity" evidence="1">
    <location>
        <begin position="131"/>
        <end position="153"/>
    </location>
</feature>
<evidence type="ECO:0000313" key="2">
    <source>
        <dbReference type="EMBL" id="QSQ24126.1"/>
    </source>
</evidence>
<feature type="compositionally biased region" description="Basic and acidic residues" evidence="1">
    <location>
        <begin position="100"/>
        <end position="116"/>
    </location>
</feature>
<protein>
    <submittedName>
        <fullName evidence="2">Uncharacterized protein</fullName>
    </submittedName>
</protein>
<proteinExistence type="predicted"/>
<sequence length="890" mass="93082">MLDANIKTKTYVPPTSSPAPKTGTKAPGTPKKQVGSSALREATAKAEKARTTAAKKQHESQVATRKATAAAERQKTLQGKRDALLREVDAHGGKWAPSTERQKTEALKKTQKDLDAAQRSATKAQKDAEAARQAAVTSANEALAAQKAANAQAAREKVAPPYPLADKVTDGFDANRRLSAAEQRKLFGAPQAASPREAAQEDAKRVARALSPPNLGSKNPLDLMKPGSLALRPEAASKELAALLEKGTSPEYRKALLEAVKPQLEAIGGTLSYPAGASESQPTDPTSGKETLEALGKASSTLRPEEQRALAEGLVSGIGSDEKLKQGTSEGLRESLRRGEGGAFSVQLATAFERAGKSRHAESVARTAQAEVKEIREDFAAKSKKVEELNAQVARLAASFGPAMTQKEQQNALNAFKARHKAEYGALEDAAKKLEGALEASNEVLKQPDSALFKGRQGGLPGFADEALETQKQLKGFVGTDVGQKFIDAEVAKQANQEPSFLDGVSNWLKSPKLGKDAQDIAKGLTTSVTKGLASAALKAAASGENVAGAKRVFENVLGKNPVLFGVTAEDMNTLKGHFNDLLDNKKGAAEALDKELRKLSVEPPGTTGASGAGSALRGLGVVAGLFGAANSVTDAAKELDLANTTKALGDTLSASADTSLFVLDVFGKNAQAATKVLGKLGPAGGVLGAVGDGLAAAKAFGAGDTVEGFAKTASAAGGALLAAAALSQSVPVAGQVVGGLLFAVGTGVSLWNESQKRQESQQDTKAFLRGAGFSPRLAEQLKDPDTAMRTGRFLTQMAERLHTTPQELRQRLERLTDRKQLDTFFYAVEKTPHGEDGRYVATDDTPGTYGSHTYGAGGHGASQAYSVTEYYLQSLADAEAYLRKNGVLV</sequence>
<evidence type="ECO:0000313" key="3">
    <source>
        <dbReference type="Proteomes" id="UP000662747"/>
    </source>
</evidence>
<feature type="compositionally biased region" description="Low complexity" evidence="1">
    <location>
        <begin position="18"/>
        <end position="32"/>
    </location>
</feature>
<feature type="region of interest" description="Disordered" evidence="1">
    <location>
        <begin position="1"/>
        <end position="170"/>
    </location>
</feature>
<dbReference type="Proteomes" id="UP000662747">
    <property type="component" value="Chromosome"/>
</dbReference>
<keyword evidence="3" id="KW-1185">Reference proteome</keyword>
<reference evidence="2 3" key="1">
    <citation type="submission" date="2021-02" db="EMBL/GenBank/DDBJ databases">
        <title>De Novo genome assembly of isolated myxobacteria.</title>
        <authorList>
            <person name="Stevens D.C."/>
        </authorList>
    </citation>
    <scope>NUCLEOTIDE SEQUENCE [LARGE SCALE GENOMIC DNA]</scope>
    <source>
        <strain evidence="3">SCPEA02</strain>
    </source>
</reference>
<feature type="compositionally biased region" description="Polar residues" evidence="1">
    <location>
        <begin position="278"/>
        <end position="289"/>
    </location>
</feature>
<accession>A0ABX7P0C3</accession>
<gene>
    <name evidence="2" type="ORF">JY651_03885</name>
</gene>